<sequence length="161" mass="18051">MSTGHDFAPLRHSSLTASLTDEQVEALAHIACCRRLADQEILIREGNIDNSLHVITEGAIAVTRDVGRGEYTTIHVLRTGDMAGEMGFISGQPHTATLRSLGRTEICSVERDAFESLLIEHPWLVYRVMQNIVRVSQDILRRMNAQHVELTKYVSRSHALF</sequence>
<reference evidence="2 3" key="1">
    <citation type="submission" date="2019-03" db="EMBL/GenBank/DDBJ databases">
        <title>Genomic Encyclopedia of Type Strains, Phase IV (KMG-IV): sequencing the most valuable type-strain genomes for metagenomic binning, comparative biology and taxonomic classification.</title>
        <authorList>
            <person name="Goeker M."/>
        </authorList>
    </citation>
    <scope>NUCLEOTIDE SEQUENCE [LARGE SCALE GENOMIC DNA]</scope>
    <source>
        <strain evidence="2 3">DSM 13587</strain>
    </source>
</reference>
<dbReference type="InterPro" id="IPR014710">
    <property type="entry name" value="RmlC-like_jellyroll"/>
</dbReference>
<dbReference type="Pfam" id="PF00027">
    <property type="entry name" value="cNMP_binding"/>
    <property type="match status" value="1"/>
</dbReference>
<evidence type="ECO:0000259" key="1">
    <source>
        <dbReference type="PROSITE" id="PS50042"/>
    </source>
</evidence>
<comment type="caution">
    <text evidence="2">The sequence shown here is derived from an EMBL/GenBank/DDBJ whole genome shotgun (WGS) entry which is preliminary data.</text>
</comment>
<accession>A0A4R3MVL5</accession>
<keyword evidence="3" id="KW-1185">Reference proteome</keyword>
<dbReference type="CDD" id="cd00038">
    <property type="entry name" value="CAP_ED"/>
    <property type="match status" value="1"/>
</dbReference>
<dbReference type="PROSITE" id="PS50042">
    <property type="entry name" value="CNMP_BINDING_3"/>
    <property type="match status" value="1"/>
</dbReference>
<organism evidence="2 3">
    <name type="scientific">Thiobaca trueperi</name>
    <dbReference type="NCBI Taxonomy" id="127458"/>
    <lineage>
        <taxon>Bacteria</taxon>
        <taxon>Pseudomonadati</taxon>
        <taxon>Pseudomonadota</taxon>
        <taxon>Gammaproteobacteria</taxon>
        <taxon>Chromatiales</taxon>
        <taxon>Chromatiaceae</taxon>
        <taxon>Thiobaca</taxon>
    </lineage>
</organism>
<evidence type="ECO:0000313" key="3">
    <source>
        <dbReference type="Proteomes" id="UP000295717"/>
    </source>
</evidence>
<dbReference type="SMART" id="SM00100">
    <property type="entry name" value="cNMP"/>
    <property type="match status" value="1"/>
</dbReference>
<dbReference type="Gene3D" id="2.60.120.10">
    <property type="entry name" value="Jelly Rolls"/>
    <property type="match status" value="1"/>
</dbReference>
<gene>
    <name evidence="2" type="ORF">EDC35_10518</name>
</gene>
<name>A0A4R3MVL5_9GAMM</name>
<dbReference type="RefSeq" id="WP_132977206.1">
    <property type="nucleotide sequence ID" value="NZ_SMAO01000005.1"/>
</dbReference>
<dbReference type="Proteomes" id="UP000295717">
    <property type="component" value="Unassembled WGS sequence"/>
</dbReference>
<dbReference type="EMBL" id="SMAO01000005">
    <property type="protein sequence ID" value="TCT20580.1"/>
    <property type="molecule type" value="Genomic_DNA"/>
</dbReference>
<evidence type="ECO:0000313" key="2">
    <source>
        <dbReference type="EMBL" id="TCT20580.1"/>
    </source>
</evidence>
<dbReference type="PANTHER" id="PTHR23011:SF28">
    <property type="entry name" value="CYCLIC NUCLEOTIDE-BINDING DOMAIN CONTAINING PROTEIN"/>
    <property type="match status" value="1"/>
</dbReference>
<dbReference type="OrthoDB" id="8565101at2"/>
<dbReference type="AlphaFoldDB" id="A0A4R3MVL5"/>
<feature type="domain" description="Cyclic nucleotide-binding" evidence="1">
    <location>
        <begin position="15"/>
        <end position="135"/>
    </location>
</feature>
<dbReference type="PANTHER" id="PTHR23011">
    <property type="entry name" value="CYCLIC NUCLEOTIDE-BINDING DOMAIN CONTAINING PROTEIN"/>
    <property type="match status" value="1"/>
</dbReference>
<dbReference type="SUPFAM" id="SSF51206">
    <property type="entry name" value="cAMP-binding domain-like"/>
    <property type="match status" value="1"/>
</dbReference>
<dbReference type="InterPro" id="IPR000595">
    <property type="entry name" value="cNMP-bd_dom"/>
</dbReference>
<proteinExistence type="predicted"/>
<dbReference type="InterPro" id="IPR018490">
    <property type="entry name" value="cNMP-bd_dom_sf"/>
</dbReference>
<protein>
    <submittedName>
        <fullName evidence="2">Cyclic nucleotide-binding protein</fullName>
    </submittedName>
</protein>